<name>A0A0F9B2G3_9ZZZZ</name>
<feature type="non-terminal residue" evidence="2">
    <location>
        <position position="1"/>
    </location>
</feature>
<sequence length="160" mass="18260">LRPEKLQCRLDALVEDQLQAGNRTLLLFGDCHPHMVDYDTKPAACRVAGSNCFEILLGADLFRRLRDQRAFFVLPDWAARWQEVVRLGLGSNRESVKCLMTDLHSKLVYVDTGEAPLPEEDLQAFSQYVGLPWETIQIAPDRLAVGIRDALEELERDDHR</sequence>
<feature type="domain" description="DUF1638" evidence="1">
    <location>
        <begin position="2"/>
        <end position="143"/>
    </location>
</feature>
<protein>
    <recommendedName>
        <fullName evidence="1">DUF1638 domain-containing protein</fullName>
    </recommendedName>
</protein>
<organism evidence="2">
    <name type="scientific">marine sediment metagenome</name>
    <dbReference type="NCBI Taxonomy" id="412755"/>
    <lineage>
        <taxon>unclassified sequences</taxon>
        <taxon>metagenomes</taxon>
        <taxon>ecological metagenomes</taxon>
    </lineage>
</organism>
<evidence type="ECO:0000259" key="1">
    <source>
        <dbReference type="Pfam" id="PF07796"/>
    </source>
</evidence>
<accession>A0A0F9B2G3</accession>
<evidence type="ECO:0000313" key="2">
    <source>
        <dbReference type="EMBL" id="KKL07982.1"/>
    </source>
</evidence>
<comment type="caution">
    <text evidence="2">The sequence shown here is derived from an EMBL/GenBank/DDBJ whole genome shotgun (WGS) entry which is preliminary data.</text>
</comment>
<dbReference type="EMBL" id="LAZR01043066">
    <property type="protein sequence ID" value="KKL07982.1"/>
    <property type="molecule type" value="Genomic_DNA"/>
</dbReference>
<reference evidence="2" key="1">
    <citation type="journal article" date="2015" name="Nature">
        <title>Complex archaea that bridge the gap between prokaryotes and eukaryotes.</title>
        <authorList>
            <person name="Spang A."/>
            <person name="Saw J.H."/>
            <person name="Jorgensen S.L."/>
            <person name="Zaremba-Niedzwiedzka K."/>
            <person name="Martijn J."/>
            <person name="Lind A.E."/>
            <person name="van Eijk R."/>
            <person name="Schleper C."/>
            <person name="Guy L."/>
            <person name="Ettema T.J."/>
        </authorList>
    </citation>
    <scope>NUCLEOTIDE SEQUENCE</scope>
</reference>
<dbReference type="Pfam" id="PF07796">
    <property type="entry name" value="DUF1638"/>
    <property type="match status" value="1"/>
</dbReference>
<dbReference type="AlphaFoldDB" id="A0A0F9B2G3"/>
<dbReference type="InterPro" id="IPR012437">
    <property type="entry name" value="DUF1638"/>
</dbReference>
<proteinExistence type="predicted"/>
<gene>
    <name evidence="2" type="ORF">LCGC14_2580530</name>
</gene>